<gene>
    <name evidence="1" type="ORF">GL4_1214</name>
</gene>
<protein>
    <submittedName>
        <fullName evidence="1">Uncharacterized protein</fullName>
    </submittedName>
</protein>
<dbReference type="STRING" id="1384459.GL4_1214"/>
<dbReference type="KEGG" id="mcg:GL4_1214"/>
<organism evidence="1 2">
    <name type="scientific">Methyloceanibacter caenitepidi</name>
    <dbReference type="NCBI Taxonomy" id="1384459"/>
    <lineage>
        <taxon>Bacteria</taxon>
        <taxon>Pseudomonadati</taxon>
        <taxon>Pseudomonadota</taxon>
        <taxon>Alphaproteobacteria</taxon>
        <taxon>Hyphomicrobiales</taxon>
        <taxon>Hyphomicrobiaceae</taxon>
        <taxon>Methyloceanibacter</taxon>
    </lineage>
</organism>
<name>A0A0A8K2C0_9HYPH</name>
<dbReference type="PANTHER" id="PTHR40254">
    <property type="entry name" value="BLR0577 PROTEIN"/>
    <property type="match status" value="1"/>
</dbReference>
<evidence type="ECO:0000313" key="2">
    <source>
        <dbReference type="Proteomes" id="UP000031643"/>
    </source>
</evidence>
<evidence type="ECO:0000313" key="1">
    <source>
        <dbReference type="EMBL" id="BAQ16672.1"/>
    </source>
</evidence>
<proteinExistence type="predicted"/>
<dbReference type="SUPFAM" id="SSF51905">
    <property type="entry name" value="FAD/NAD(P)-binding domain"/>
    <property type="match status" value="1"/>
</dbReference>
<dbReference type="InterPro" id="IPR036188">
    <property type="entry name" value="FAD/NAD-bd_sf"/>
</dbReference>
<dbReference type="PANTHER" id="PTHR40254:SF1">
    <property type="entry name" value="BLR0577 PROTEIN"/>
    <property type="match status" value="1"/>
</dbReference>
<dbReference type="AlphaFoldDB" id="A0A0A8K2C0"/>
<sequence>MSRRGQLPREHAAKGVVPKEMAIPATKSLARLTTSVRIACEAAEAYGTPWQAVINGLRASVPGIWRQLSVAEQARFIRHARPFWDAHRHRLPSEVHRQLQSELDEGRLRLMRARVLDVDASETGFTVSFKPRGVASVERLNVDLAFDCRGYKPELRSPLIGSLIDENLARRDPHDLGLTVEPDGRVLGLLGKPTPGLYALGPLGQGTLWEITAVPEIVRQADLAASQIAGQLPLVDLAMPA</sequence>
<dbReference type="Proteomes" id="UP000031643">
    <property type="component" value="Chromosome"/>
</dbReference>
<dbReference type="Gene3D" id="3.50.50.60">
    <property type="entry name" value="FAD/NAD(P)-binding domain"/>
    <property type="match status" value="1"/>
</dbReference>
<reference evidence="1 2" key="1">
    <citation type="submission" date="2014-09" db="EMBL/GenBank/DDBJ databases">
        <title>Genome sequencing of Methyloceanibacter caenitepidi Gela4.</title>
        <authorList>
            <person name="Takeuchi M."/>
            <person name="Susumu S."/>
            <person name="Kamagata Y."/>
            <person name="Oshima K."/>
            <person name="Hattori M."/>
            <person name="Iwasaki W."/>
        </authorList>
    </citation>
    <scope>NUCLEOTIDE SEQUENCE [LARGE SCALE GENOMIC DNA]</scope>
    <source>
        <strain evidence="1 2">Gela4</strain>
    </source>
</reference>
<keyword evidence="2" id="KW-1185">Reference proteome</keyword>
<dbReference type="HOGENOM" id="CLU_100561_0_0_5"/>
<dbReference type="InterPro" id="IPR052189">
    <property type="entry name" value="L-asp_N-monooxygenase_NS-form"/>
</dbReference>
<accession>A0A0A8K2C0</accession>
<dbReference type="EMBL" id="AP014648">
    <property type="protein sequence ID" value="BAQ16672.1"/>
    <property type="molecule type" value="Genomic_DNA"/>
</dbReference>